<dbReference type="EMBL" id="VAWA01000048">
    <property type="protein sequence ID" value="TLP70544.1"/>
    <property type="molecule type" value="Genomic_DNA"/>
</dbReference>
<accession>A0A5R8ZX96</accession>
<dbReference type="RefSeq" id="WP_138171308.1">
    <property type="nucleotide sequence ID" value="NZ_VAWA01000048.1"/>
</dbReference>
<dbReference type="OrthoDB" id="3694837at2"/>
<dbReference type="Proteomes" id="UP000306544">
    <property type="component" value="Unassembled WGS sequence"/>
</dbReference>
<sequence>MELASRRADAAAVIASAVEAKTTGAGHRRIAAQLGRPVSTVRGWLRAFTASAESIREAFTLLLHRDGADAASLWPAPVTTPAGQALAAVAAYAEVLTDRLAIVRLAWHSAGLAAAGPGFFNPGRWSSGIQHQLALTPGAVGGEGGESAG</sequence>
<dbReference type="AlphaFoldDB" id="A0A5R8ZX96"/>
<gene>
    <name evidence="1" type="ORF">FEF27_13010</name>
</gene>
<proteinExistence type="predicted"/>
<comment type="caution">
    <text evidence="1">The sequence shown here is derived from an EMBL/GenBank/DDBJ whole genome shotgun (WGS) entry which is preliminary data.</text>
</comment>
<evidence type="ECO:0000313" key="2">
    <source>
        <dbReference type="Proteomes" id="UP000306544"/>
    </source>
</evidence>
<reference evidence="1 2" key="1">
    <citation type="submission" date="2019-05" db="EMBL/GenBank/DDBJ databases">
        <title>Nesterenkonia sp. GY239, isolated from the Southern Atlantic Ocean.</title>
        <authorList>
            <person name="Zhang G."/>
        </authorList>
    </citation>
    <scope>NUCLEOTIDE SEQUENCE [LARGE SCALE GENOMIC DNA]</scope>
    <source>
        <strain evidence="1 2">GY239</strain>
    </source>
</reference>
<name>A0A5R8ZX96_9MICC</name>
<evidence type="ECO:0000313" key="1">
    <source>
        <dbReference type="EMBL" id="TLP70544.1"/>
    </source>
</evidence>
<keyword evidence="2" id="KW-1185">Reference proteome</keyword>
<organism evidence="1 2">
    <name type="scientific">Nesterenkonia sphaerica</name>
    <dbReference type="NCBI Taxonomy" id="1804988"/>
    <lineage>
        <taxon>Bacteria</taxon>
        <taxon>Bacillati</taxon>
        <taxon>Actinomycetota</taxon>
        <taxon>Actinomycetes</taxon>
        <taxon>Micrococcales</taxon>
        <taxon>Micrococcaceae</taxon>
        <taxon>Nesterenkonia</taxon>
    </lineage>
</organism>
<protein>
    <submittedName>
        <fullName evidence="1">Uncharacterized protein</fullName>
    </submittedName>
</protein>